<accession>A0A834C6J7</accession>
<reference evidence="1" key="1">
    <citation type="journal article" name="BMC Genomics">
        <title>Long-read sequencing and de novo genome assembly of marine medaka (Oryzias melastigma).</title>
        <authorList>
            <person name="Liang P."/>
            <person name="Saqib H.S.A."/>
            <person name="Ni X."/>
            <person name="Shen Y."/>
        </authorList>
    </citation>
    <scope>NUCLEOTIDE SEQUENCE</scope>
    <source>
        <strain evidence="1">Bigg-433</strain>
    </source>
</reference>
<name>A0A834C6J7_ORYME</name>
<dbReference type="EMBL" id="WKFB01000336">
    <property type="protein sequence ID" value="KAF6726313.1"/>
    <property type="molecule type" value="Genomic_DNA"/>
</dbReference>
<sequence length="109" mass="12881">MSLGPQFDYEEQKMVFSSLSLPRLCSTDKGADLPQTEMSPNIEKKEKKQRIFYFVCFRHIRMAQWTDCFFVKKQKSTNVEGVKKYQACLWKTAFALFRCRCCSDVEIQK</sequence>
<dbReference type="AlphaFoldDB" id="A0A834C6J7"/>
<proteinExistence type="predicted"/>
<dbReference type="Proteomes" id="UP000646548">
    <property type="component" value="Unassembled WGS sequence"/>
</dbReference>
<comment type="caution">
    <text evidence="1">The sequence shown here is derived from an EMBL/GenBank/DDBJ whole genome shotgun (WGS) entry which is preliminary data.</text>
</comment>
<evidence type="ECO:0000313" key="1">
    <source>
        <dbReference type="EMBL" id="KAF6726313.1"/>
    </source>
</evidence>
<gene>
    <name evidence="1" type="ORF">FQA47_012326</name>
</gene>
<evidence type="ECO:0000313" key="2">
    <source>
        <dbReference type="Proteomes" id="UP000646548"/>
    </source>
</evidence>
<protein>
    <submittedName>
        <fullName evidence="1">Uncharacterized protein</fullName>
    </submittedName>
</protein>
<organism evidence="1 2">
    <name type="scientific">Oryzias melastigma</name>
    <name type="common">Marine medaka</name>
    <dbReference type="NCBI Taxonomy" id="30732"/>
    <lineage>
        <taxon>Eukaryota</taxon>
        <taxon>Metazoa</taxon>
        <taxon>Chordata</taxon>
        <taxon>Craniata</taxon>
        <taxon>Vertebrata</taxon>
        <taxon>Euteleostomi</taxon>
        <taxon>Actinopterygii</taxon>
        <taxon>Neopterygii</taxon>
        <taxon>Teleostei</taxon>
        <taxon>Neoteleostei</taxon>
        <taxon>Acanthomorphata</taxon>
        <taxon>Ovalentaria</taxon>
        <taxon>Atherinomorphae</taxon>
        <taxon>Beloniformes</taxon>
        <taxon>Adrianichthyidae</taxon>
        <taxon>Oryziinae</taxon>
        <taxon>Oryzias</taxon>
    </lineage>
</organism>